<dbReference type="STRING" id="578942.SAMN05216289_10122"/>
<evidence type="ECO:0000256" key="1">
    <source>
        <dbReference type="SAM" id="MobiDB-lite"/>
    </source>
</evidence>
<name>A0A1I4V1I3_9GAMM</name>
<dbReference type="AlphaFoldDB" id="A0A1I4V1I3"/>
<accession>A0A1I4V1I3</accession>
<feature type="region of interest" description="Disordered" evidence="1">
    <location>
        <begin position="1"/>
        <end position="21"/>
    </location>
</feature>
<keyword evidence="3" id="KW-1185">Reference proteome</keyword>
<protein>
    <submittedName>
        <fullName evidence="2">Uncharacterized protein</fullName>
    </submittedName>
</protein>
<evidence type="ECO:0000313" key="2">
    <source>
        <dbReference type="EMBL" id="SFM95001.1"/>
    </source>
</evidence>
<proteinExistence type="predicted"/>
<dbReference type="EMBL" id="FOVF01000001">
    <property type="protein sequence ID" value="SFM95001.1"/>
    <property type="molecule type" value="Genomic_DNA"/>
</dbReference>
<reference evidence="2 3" key="1">
    <citation type="submission" date="2016-10" db="EMBL/GenBank/DDBJ databases">
        <authorList>
            <person name="de Groot N.N."/>
        </authorList>
    </citation>
    <scope>NUCLEOTIDE SEQUENCE [LARGE SCALE GENOMIC DNA]</scope>
    <source>
        <strain evidence="2 3">CGMCC 1.7659</strain>
    </source>
</reference>
<dbReference type="RefSeq" id="WP_092403863.1">
    <property type="nucleotide sequence ID" value="NZ_FOVF01000001.1"/>
</dbReference>
<organism evidence="2 3">
    <name type="scientific">Dokdonella immobilis</name>
    <dbReference type="NCBI Taxonomy" id="578942"/>
    <lineage>
        <taxon>Bacteria</taxon>
        <taxon>Pseudomonadati</taxon>
        <taxon>Pseudomonadota</taxon>
        <taxon>Gammaproteobacteria</taxon>
        <taxon>Lysobacterales</taxon>
        <taxon>Rhodanobacteraceae</taxon>
        <taxon>Dokdonella</taxon>
    </lineage>
</organism>
<dbReference type="Proteomes" id="UP000198575">
    <property type="component" value="Unassembled WGS sequence"/>
</dbReference>
<dbReference type="OrthoDB" id="5724405at2"/>
<evidence type="ECO:0000313" key="3">
    <source>
        <dbReference type="Proteomes" id="UP000198575"/>
    </source>
</evidence>
<sequence>MTELHRRLLRNLPDRHPPKAGDFNSEARAVRAWVAALPLANFSATARLLVEALRSMNRLRIAAAERLEALELLRGPVNQLAGLVDRQIIGASFPLPPQRTELGILAQEFQSEMALGYRTALYDFCAPSGSVPMLRGKQVALAAVRALTHGGARLHKAYLLYRTPPKGAWQGMHDVFRFAAALGLDAKAVEDVASGAAISARTAYAHALLLALANPYRYTQRELLEVIALTSTLAPYCELGKASEARDGAHAVDVESDHGPGYLPEERISAGDGVLSLRLSALLEYIESQVSRLPSGIRLATFRLRGGPAVQVDIDLVQRLVDSWTSDGARDQLRLPAGYTLQSVIGLHDLHFVLAGNEDFESFLRRVRGTSIQLSEQDPAASWAITSSEQMRTQPLMVRIVDQSFGGYRVLWEKGAHGEVVRAKVGELVGLSVADSGSATPDWMVGVIRWMRIDDEGRIDAGIGLLARRSLAIGVSALDDAGNPMNDRRGILLSPMRSQEAAIYSSLLTPGLFEREPASIQLTLPVDPHRWPSSACALKVNGAGIMESAGAYLRFALPPLDLPDEGVEEAGAEALAAIHSG</sequence>
<feature type="compositionally biased region" description="Basic and acidic residues" evidence="1">
    <location>
        <begin position="1"/>
        <end position="19"/>
    </location>
</feature>
<gene>
    <name evidence="2" type="ORF">SAMN05216289_10122</name>
</gene>